<keyword evidence="3 6" id="KW-0732">Signal</keyword>
<name>A0A8C8S568_9SAUR</name>
<feature type="domain" description="Alpha-2-macroglobulin bait region" evidence="7">
    <location>
        <begin position="469"/>
        <end position="619"/>
    </location>
</feature>
<proteinExistence type="inferred from homology"/>
<feature type="chain" id="PRO_5034649512" description="Alpha-2-macroglobulin bait region domain-containing protein" evidence="6">
    <location>
        <begin position="37"/>
        <end position="749"/>
    </location>
</feature>
<accession>A0A8C8S568</accession>
<dbReference type="GO" id="GO:0004867">
    <property type="term" value="F:serine-type endopeptidase inhibitor activity"/>
    <property type="evidence" value="ECO:0007669"/>
    <property type="project" value="UniProtKB-KW"/>
</dbReference>
<evidence type="ECO:0000313" key="9">
    <source>
        <dbReference type="Proteomes" id="UP000694393"/>
    </source>
</evidence>
<sequence length="749" mass="83132">MCVPCAFPSACTPGMGAPVIWVCLLLLLRLTAGTSAKPHYVVVIPTELYHPHTGMLSVHLSDLNETVRVTVQLERGDGPSSVITLLEREVQEPHLLENVHFQVPAPSGGKVEVADLHVLIQGDSLQFSERKKIQLQVLEPRTFVQTDKAVYKPGQTVKFRIVSLDKDFVPSTRKLPLVTLQDPSGNHIAQWRDVTPQKGIVDLSLPLSAELALGTYTIKVEWTTHTFSVEEYVLPKFEVTIELPPTLTVLDETLLMRVCGRNTYGNPVLGRVQASVSLQKEYNEFALIRYRIENPCLEFTGQTGRNGCFSREVRMAPFHPDTSGYTTVLQATASLVDEETGVEINRTEYSKIMSEISAVSFEESDATYMTGVPYIGKMLLEMADGSVLKNESLQLFVSHGDVRKNQTLLMDESGRASFKLDTSGWTGTVTLRGLFKEEDPSSVQGRISPRYLDDSRQLQPLDISRPSFLKIHSLREELPCNQAQQLQVDYVIAREALGSGSKSLDFIFLVVAKGTIARILQKGLDLRTGAELKGSFSVELPVSADLAPSAKVLGYMVLPDGEMATDGTLLHVAKCLQNKVKLVFSRDRALPGSEFQLQVLAAPGSLCAIRAVDQRVLLMKPKAELSINMVYNSLPHFPQRYHPTRSHASCGEAGAAGPPLHPCNLHWKGGRRCRLFKRWITPLPQPLNLFQRAALTILTNSYTRTPCERRDPFSIHDNVGMIVYPNPVPEPAPRAYFTDTWLWDLVPVG</sequence>
<dbReference type="Pfam" id="PF01835">
    <property type="entry name" value="MG2"/>
    <property type="match status" value="1"/>
</dbReference>
<dbReference type="Pfam" id="PF07703">
    <property type="entry name" value="A2M_BRD"/>
    <property type="match status" value="1"/>
</dbReference>
<evidence type="ECO:0000256" key="2">
    <source>
        <dbReference type="ARBA" id="ARBA00022690"/>
    </source>
</evidence>
<dbReference type="Pfam" id="PF17791">
    <property type="entry name" value="MG3"/>
    <property type="match status" value="1"/>
</dbReference>
<dbReference type="Proteomes" id="UP000694393">
    <property type="component" value="Unplaced"/>
</dbReference>
<evidence type="ECO:0000256" key="5">
    <source>
        <dbReference type="ARBA" id="ARBA00023180"/>
    </source>
</evidence>
<dbReference type="InterPro" id="IPR050473">
    <property type="entry name" value="A2M/Complement_sys"/>
</dbReference>
<protein>
    <recommendedName>
        <fullName evidence="7">Alpha-2-macroglobulin bait region domain-containing protein</fullName>
    </recommendedName>
</protein>
<dbReference type="Gene3D" id="2.60.40.1930">
    <property type="match status" value="2"/>
</dbReference>
<dbReference type="InterPro" id="IPR002890">
    <property type="entry name" value="MG2"/>
</dbReference>
<evidence type="ECO:0000259" key="7">
    <source>
        <dbReference type="SMART" id="SM01359"/>
    </source>
</evidence>
<keyword evidence="9" id="KW-1185">Reference proteome</keyword>
<evidence type="ECO:0000256" key="4">
    <source>
        <dbReference type="ARBA" id="ARBA00022900"/>
    </source>
</evidence>
<dbReference type="Ensembl" id="ENSPCET00000016002.1">
    <property type="protein sequence ID" value="ENSPCEP00000015450.1"/>
    <property type="gene ID" value="ENSPCEG00000012075.1"/>
</dbReference>
<keyword evidence="5" id="KW-0325">Glycoprotein</keyword>
<dbReference type="AlphaFoldDB" id="A0A8C8S568"/>
<feature type="signal peptide" evidence="6">
    <location>
        <begin position="1"/>
        <end position="36"/>
    </location>
</feature>
<dbReference type="PANTHER" id="PTHR11412">
    <property type="entry name" value="MACROGLOBULIN / COMPLEMENT"/>
    <property type="match status" value="1"/>
</dbReference>
<dbReference type="InterPro" id="IPR041555">
    <property type="entry name" value="MG3"/>
</dbReference>
<dbReference type="Pfam" id="PF17789">
    <property type="entry name" value="MG4"/>
    <property type="match status" value="1"/>
</dbReference>
<evidence type="ECO:0000256" key="3">
    <source>
        <dbReference type="ARBA" id="ARBA00022729"/>
    </source>
</evidence>
<dbReference type="InterPro" id="IPR011625">
    <property type="entry name" value="A2M_N_BRD"/>
</dbReference>
<dbReference type="Gene3D" id="2.60.40.10">
    <property type="entry name" value="Immunoglobulins"/>
    <property type="match status" value="1"/>
</dbReference>
<dbReference type="PANTHER" id="PTHR11412:SF185">
    <property type="entry name" value="ALPHA-2-MACROGLOBULIN-LIKE PROTEIN 1"/>
    <property type="match status" value="1"/>
</dbReference>
<evidence type="ECO:0000313" key="8">
    <source>
        <dbReference type="Ensembl" id="ENSPCEP00000015450.1"/>
    </source>
</evidence>
<keyword evidence="4" id="KW-0722">Serine protease inhibitor</keyword>
<organism evidence="8 9">
    <name type="scientific">Pelusios castaneus</name>
    <name type="common">West African mud turtle</name>
    <dbReference type="NCBI Taxonomy" id="367368"/>
    <lineage>
        <taxon>Eukaryota</taxon>
        <taxon>Metazoa</taxon>
        <taxon>Chordata</taxon>
        <taxon>Craniata</taxon>
        <taxon>Vertebrata</taxon>
        <taxon>Euteleostomi</taxon>
        <taxon>Archelosauria</taxon>
        <taxon>Testudinata</taxon>
        <taxon>Testudines</taxon>
        <taxon>Pleurodira</taxon>
        <taxon>Pelomedusidae</taxon>
        <taxon>Pelusios</taxon>
    </lineage>
</organism>
<comment type="similarity">
    <text evidence="1">Belongs to the protease inhibitor I39 (alpha-2-macroglobulin) family.</text>
</comment>
<reference evidence="8" key="2">
    <citation type="submission" date="2025-09" db="UniProtKB">
        <authorList>
            <consortium name="Ensembl"/>
        </authorList>
    </citation>
    <scope>IDENTIFICATION</scope>
</reference>
<keyword evidence="2" id="KW-0646">Protease inhibitor</keyword>
<dbReference type="SMART" id="SM01359">
    <property type="entry name" value="A2M_N_2"/>
    <property type="match status" value="1"/>
</dbReference>
<dbReference type="Gene3D" id="2.60.40.1940">
    <property type="match status" value="1"/>
</dbReference>
<evidence type="ECO:0000256" key="1">
    <source>
        <dbReference type="ARBA" id="ARBA00010952"/>
    </source>
</evidence>
<dbReference type="FunFam" id="2.60.40.1930:FF:000001">
    <property type="entry name" value="CD109 isoform 3"/>
    <property type="match status" value="1"/>
</dbReference>
<dbReference type="InterPro" id="IPR013783">
    <property type="entry name" value="Ig-like_fold"/>
</dbReference>
<reference evidence="8" key="1">
    <citation type="submission" date="2025-08" db="UniProtKB">
        <authorList>
            <consortium name="Ensembl"/>
        </authorList>
    </citation>
    <scope>IDENTIFICATION</scope>
</reference>
<evidence type="ECO:0000256" key="6">
    <source>
        <dbReference type="SAM" id="SignalP"/>
    </source>
</evidence>
<dbReference type="InterPro" id="IPR040839">
    <property type="entry name" value="MG4"/>
</dbReference>